<comment type="caution">
    <text evidence="2">The sequence shown here is derived from an EMBL/GenBank/DDBJ whole genome shotgun (WGS) entry which is preliminary data.</text>
</comment>
<feature type="compositionally biased region" description="Polar residues" evidence="1">
    <location>
        <begin position="77"/>
        <end position="113"/>
    </location>
</feature>
<gene>
    <name evidence="2" type="ORF">C8A01DRAFT_39849</name>
</gene>
<feature type="region of interest" description="Disordered" evidence="1">
    <location>
        <begin position="74"/>
        <end position="115"/>
    </location>
</feature>
<organism evidence="2 3">
    <name type="scientific">Parachaetomium inaequale</name>
    <dbReference type="NCBI Taxonomy" id="2588326"/>
    <lineage>
        <taxon>Eukaryota</taxon>
        <taxon>Fungi</taxon>
        <taxon>Dikarya</taxon>
        <taxon>Ascomycota</taxon>
        <taxon>Pezizomycotina</taxon>
        <taxon>Sordariomycetes</taxon>
        <taxon>Sordariomycetidae</taxon>
        <taxon>Sordariales</taxon>
        <taxon>Chaetomiaceae</taxon>
        <taxon>Parachaetomium</taxon>
    </lineage>
</organism>
<protein>
    <submittedName>
        <fullName evidence="2">Uncharacterized protein</fullName>
    </submittedName>
</protein>
<dbReference type="EMBL" id="MU854515">
    <property type="protein sequence ID" value="KAK4033693.1"/>
    <property type="molecule type" value="Genomic_DNA"/>
</dbReference>
<evidence type="ECO:0000313" key="2">
    <source>
        <dbReference type="EMBL" id="KAK4033693.1"/>
    </source>
</evidence>
<sequence>MSSSIEAAPKTTVILDGPADWPSWDREFTATIAILGLLLYFQGIKELLAEPDDDFNAFDEFEAYRSAELLKAAQPLQPITPTTSTNEADDGTQPNTLQATSQGTTQGNEDVASTTTTTTVADLQARVQQRKREIDALQGAFRLAKAIKHFNTTISQPLRDAYCPGNRDLRTWYRNFKEASDLLSDTNTAIRARLTDHFNSLEKNKHLKKPDLTA</sequence>
<proteinExistence type="predicted"/>
<dbReference type="AlphaFoldDB" id="A0AAN6P8G2"/>
<keyword evidence="3" id="KW-1185">Reference proteome</keyword>
<evidence type="ECO:0000313" key="3">
    <source>
        <dbReference type="Proteomes" id="UP001303115"/>
    </source>
</evidence>
<accession>A0AAN6P8G2</accession>
<evidence type="ECO:0000256" key="1">
    <source>
        <dbReference type="SAM" id="MobiDB-lite"/>
    </source>
</evidence>
<dbReference type="Proteomes" id="UP001303115">
    <property type="component" value="Unassembled WGS sequence"/>
</dbReference>
<reference evidence="3" key="1">
    <citation type="journal article" date="2023" name="Mol. Phylogenet. Evol.">
        <title>Genome-scale phylogeny and comparative genomics of the fungal order Sordariales.</title>
        <authorList>
            <person name="Hensen N."/>
            <person name="Bonometti L."/>
            <person name="Westerberg I."/>
            <person name="Brannstrom I.O."/>
            <person name="Guillou S."/>
            <person name="Cros-Aarteil S."/>
            <person name="Calhoun S."/>
            <person name="Haridas S."/>
            <person name="Kuo A."/>
            <person name="Mondo S."/>
            <person name="Pangilinan J."/>
            <person name="Riley R."/>
            <person name="LaButti K."/>
            <person name="Andreopoulos B."/>
            <person name="Lipzen A."/>
            <person name="Chen C."/>
            <person name="Yan M."/>
            <person name="Daum C."/>
            <person name="Ng V."/>
            <person name="Clum A."/>
            <person name="Steindorff A."/>
            <person name="Ohm R.A."/>
            <person name="Martin F."/>
            <person name="Silar P."/>
            <person name="Natvig D.O."/>
            <person name="Lalanne C."/>
            <person name="Gautier V."/>
            <person name="Ament-Velasquez S.L."/>
            <person name="Kruys A."/>
            <person name="Hutchinson M.I."/>
            <person name="Powell A.J."/>
            <person name="Barry K."/>
            <person name="Miller A.N."/>
            <person name="Grigoriev I.V."/>
            <person name="Debuchy R."/>
            <person name="Gladieux P."/>
            <person name="Hiltunen Thoren M."/>
            <person name="Johannesson H."/>
        </authorList>
    </citation>
    <scope>NUCLEOTIDE SEQUENCE [LARGE SCALE GENOMIC DNA]</scope>
    <source>
        <strain evidence="3">CBS 284.82</strain>
    </source>
</reference>
<name>A0AAN6P8G2_9PEZI</name>